<dbReference type="RefSeq" id="XP_023954584.2">
    <property type="nucleotide sequence ID" value="XM_024098816.2"/>
</dbReference>
<feature type="transmembrane region" description="Helical" evidence="1">
    <location>
        <begin position="129"/>
        <end position="151"/>
    </location>
</feature>
<dbReference type="OrthoDB" id="7455636at2759"/>
<evidence type="ECO:0000256" key="1">
    <source>
        <dbReference type="SAM" id="Phobius"/>
    </source>
</evidence>
<proteinExistence type="predicted"/>
<feature type="transmembrane region" description="Helical" evidence="1">
    <location>
        <begin position="101"/>
        <end position="123"/>
    </location>
</feature>
<organism evidence="2 3">
    <name type="scientific">Bicyclus anynana</name>
    <name type="common">Squinting bush brown butterfly</name>
    <dbReference type="NCBI Taxonomy" id="110368"/>
    <lineage>
        <taxon>Eukaryota</taxon>
        <taxon>Metazoa</taxon>
        <taxon>Ecdysozoa</taxon>
        <taxon>Arthropoda</taxon>
        <taxon>Hexapoda</taxon>
        <taxon>Insecta</taxon>
        <taxon>Pterygota</taxon>
        <taxon>Neoptera</taxon>
        <taxon>Endopterygota</taxon>
        <taxon>Lepidoptera</taxon>
        <taxon>Glossata</taxon>
        <taxon>Ditrysia</taxon>
        <taxon>Papilionoidea</taxon>
        <taxon>Nymphalidae</taxon>
        <taxon>Satyrinae</taxon>
        <taxon>Satyrini</taxon>
        <taxon>Mycalesina</taxon>
        <taxon>Bicyclus</taxon>
    </lineage>
</organism>
<feature type="transmembrane region" description="Helical" evidence="1">
    <location>
        <begin position="64"/>
        <end position="89"/>
    </location>
</feature>
<keyword evidence="1" id="KW-1133">Transmembrane helix</keyword>
<dbReference type="KEGG" id="bany:112058125"/>
<sequence>MLLDMNRLPTVISCCFCCFLRAGTVMISIFSFIGGLLFAPNVAAAKGFWNLDPLLSYYSAATEVSIQITIGVVSIMLCVASVFLLIGAICNMPILILVYQWIAFIYSCIIFILFFVLALFCFFVHSNCILAGVVLCFLMVFEVLLTVYFLIVSNSLRQTLVLISGSNSML</sequence>
<keyword evidence="2" id="KW-1185">Reference proteome</keyword>
<accession>A0A6J1P9V9</accession>
<protein>
    <submittedName>
        <fullName evidence="3">Uncharacterized protein LOC112058125</fullName>
    </submittedName>
</protein>
<gene>
    <name evidence="3" type="primary">LOC112058125</name>
</gene>
<dbReference type="GeneID" id="112058125"/>
<feature type="transmembrane region" description="Helical" evidence="1">
    <location>
        <begin position="12"/>
        <end position="44"/>
    </location>
</feature>
<dbReference type="Proteomes" id="UP001652582">
    <property type="component" value="Chromosome 24"/>
</dbReference>
<keyword evidence="1" id="KW-0812">Transmembrane</keyword>
<evidence type="ECO:0000313" key="2">
    <source>
        <dbReference type="Proteomes" id="UP001652582"/>
    </source>
</evidence>
<keyword evidence="1" id="KW-0472">Membrane</keyword>
<dbReference type="AlphaFoldDB" id="A0A6J1P9V9"/>
<reference evidence="3" key="1">
    <citation type="submission" date="2025-08" db="UniProtKB">
        <authorList>
            <consortium name="RefSeq"/>
        </authorList>
    </citation>
    <scope>IDENTIFICATION</scope>
</reference>
<evidence type="ECO:0000313" key="3">
    <source>
        <dbReference type="RefSeq" id="XP_023954584.2"/>
    </source>
</evidence>
<name>A0A6J1P9V9_BICAN</name>